<dbReference type="EMBL" id="MKHE01000014">
    <property type="protein sequence ID" value="OWK08303.1"/>
    <property type="molecule type" value="Genomic_DNA"/>
</dbReference>
<dbReference type="GO" id="GO:0008017">
    <property type="term" value="F:microtubule binding"/>
    <property type="evidence" value="ECO:0007669"/>
    <property type="project" value="InterPro"/>
</dbReference>
<gene>
    <name evidence="2" type="ORF">Celaphus_00011167</name>
</gene>
<evidence type="ECO:0000313" key="2">
    <source>
        <dbReference type="EMBL" id="OWK08303.1"/>
    </source>
</evidence>
<feature type="non-terminal residue" evidence="2">
    <location>
        <position position="292"/>
    </location>
</feature>
<name>A0A212CQR4_CEREH</name>
<feature type="compositionally biased region" description="Basic and acidic residues" evidence="1">
    <location>
        <begin position="225"/>
        <end position="238"/>
    </location>
</feature>
<reference evidence="2 3" key="1">
    <citation type="journal article" date="2018" name="Mol. Genet. Genomics">
        <title>The red deer Cervus elaphus genome CerEla1.0: sequencing, annotating, genes, and chromosomes.</title>
        <authorList>
            <person name="Bana N.A."/>
            <person name="Nyiri A."/>
            <person name="Nagy J."/>
            <person name="Frank K."/>
            <person name="Nagy T."/>
            <person name="Steger V."/>
            <person name="Schiller M."/>
            <person name="Lakatos P."/>
            <person name="Sugar L."/>
            <person name="Horn P."/>
            <person name="Barta E."/>
            <person name="Orosz L."/>
        </authorList>
    </citation>
    <scope>NUCLEOTIDE SEQUENCE [LARGE SCALE GENOMIC DNA]</scope>
    <source>
        <strain evidence="2">Hungarian</strain>
    </source>
</reference>
<proteinExistence type="predicted"/>
<accession>A0A212CQR4</accession>
<evidence type="ECO:0000313" key="3">
    <source>
        <dbReference type="Proteomes" id="UP000242450"/>
    </source>
</evidence>
<dbReference type="OrthoDB" id="306254at2759"/>
<dbReference type="Proteomes" id="UP000242450">
    <property type="component" value="Chromosome 14"/>
</dbReference>
<feature type="compositionally biased region" description="Low complexity" evidence="1">
    <location>
        <begin position="210"/>
        <end position="224"/>
    </location>
</feature>
<comment type="caution">
    <text evidence="2">The sequence shown here is derived from an EMBL/GenBank/DDBJ whole genome shotgun (WGS) entry which is preliminary data.</text>
</comment>
<dbReference type="PANTHER" id="PTHR13958">
    <property type="entry name" value="CENTROSOME-ASSOCIATED PROTEIN 350"/>
    <property type="match status" value="1"/>
</dbReference>
<sequence>MASTPGSKRFSPAGLQHRMAAELSYLSAIEESVRQLSDVERVRGVSLAQQESVSLAQIIKAQQQRHERDLALLKLKAEQEALECQRQLEETRSKAAQVHAESLQQVVKSQRDMTEVLQEATCKIATQQTETARLTTNAARHICEMAELTRTHISDAITASGAPLAALKSQSGSLSQSKEGTLDSKHQKFSPSCDSYSESSRYKNRDRRSSSGSSRQESPSVPSSKENEKKLHGEKMESSIEEQVQTAADDSFRSDSVPSLPDEKDLTWKRKEAIMKTLMKKLPQKRLHCPLP</sequence>
<dbReference type="GO" id="GO:0005813">
    <property type="term" value="C:centrosome"/>
    <property type="evidence" value="ECO:0007669"/>
    <property type="project" value="InterPro"/>
</dbReference>
<feature type="region of interest" description="Disordered" evidence="1">
    <location>
        <begin position="170"/>
        <end position="268"/>
    </location>
</feature>
<protein>
    <submittedName>
        <fullName evidence="2">Uncharacterized protein</fullName>
    </submittedName>
</protein>
<organism evidence="2 3">
    <name type="scientific">Cervus elaphus hippelaphus</name>
    <name type="common">European red deer</name>
    <dbReference type="NCBI Taxonomy" id="46360"/>
    <lineage>
        <taxon>Eukaryota</taxon>
        <taxon>Metazoa</taxon>
        <taxon>Chordata</taxon>
        <taxon>Craniata</taxon>
        <taxon>Vertebrata</taxon>
        <taxon>Euteleostomi</taxon>
        <taxon>Mammalia</taxon>
        <taxon>Eutheria</taxon>
        <taxon>Laurasiatheria</taxon>
        <taxon>Artiodactyla</taxon>
        <taxon>Ruminantia</taxon>
        <taxon>Pecora</taxon>
        <taxon>Cervidae</taxon>
        <taxon>Cervinae</taxon>
        <taxon>Cervus</taxon>
    </lineage>
</organism>
<dbReference type="AlphaFoldDB" id="A0A212CQR4"/>
<feature type="compositionally biased region" description="Basic and acidic residues" evidence="1">
    <location>
        <begin position="200"/>
        <end position="209"/>
    </location>
</feature>
<feature type="compositionally biased region" description="Polar residues" evidence="1">
    <location>
        <begin position="189"/>
        <end position="199"/>
    </location>
</feature>
<feature type="compositionally biased region" description="Low complexity" evidence="1">
    <location>
        <begin position="170"/>
        <end position="179"/>
    </location>
</feature>
<dbReference type="PANTHER" id="PTHR13958:SF4">
    <property type="entry name" value="CENTROSOME-ASSOCIATED PROTEIN 350"/>
    <property type="match status" value="1"/>
</dbReference>
<keyword evidence="3" id="KW-1185">Reference proteome</keyword>
<dbReference type="InterPro" id="IPR028750">
    <property type="entry name" value="CEP350/CC187"/>
</dbReference>
<evidence type="ECO:0000256" key="1">
    <source>
        <dbReference type="SAM" id="MobiDB-lite"/>
    </source>
</evidence>
<dbReference type="GO" id="GO:0034453">
    <property type="term" value="P:microtubule anchoring"/>
    <property type="evidence" value="ECO:0007669"/>
    <property type="project" value="InterPro"/>
</dbReference>